<accession>A0A212KFP1</accession>
<name>A0A212KFP1_9FIRM</name>
<feature type="transmembrane region" description="Helical" evidence="1">
    <location>
        <begin position="93"/>
        <end position="113"/>
    </location>
</feature>
<feature type="transmembrane region" description="Helical" evidence="1">
    <location>
        <begin position="119"/>
        <end position="141"/>
    </location>
</feature>
<sequence>MSEVTRPGGFIGYEYANFTVNRDMEAMYADGYQNFGWMLESVSTPQAGVRDVTMRFKRDRKIRNKAELTRLQRQFDACAAEITGMERSKAANAITMALIVGLLGTAFLAGATFAYLGGLAVFGVVLAIPGFVGWALPYFLYNATYMKKAAVVDPLIEKKRDEVYELCERANALLGN</sequence>
<dbReference type="EMBL" id="FLUN01000001">
    <property type="protein sequence ID" value="SBW10462.1"/>
    <property type="molecule type" value="Genomic_DNA"/>
</dbReference>
<keyword evidence="1" id="KW-0472">Membrane</keyword>
<keyword evidence="1" id="KW-1133">Transmembrane helix</keyword>
<reference evidence="2" key="1">
    <citation type="submission" date="2016-04" db="EMBL/GenBank/DDBJ databases">
        <authorList>
            <person name="Evans L.H."/>
            <person name="Alamgir A."/>
            <person name="Owens N."/>
            <person name="Weber N.D."/>
            <person name="Virtaneva K."/>
            <person name="Barbian K."/>
            <person name="Babar A."/>
            <person name="Rosenke K."/>
        </authorList>
    </citation>
    <scope>NUCLEOTIDE SEQUENCE</scope>
    <source>
        <strain evidence="2">86</strain>
    </source>
</reference>
<protein>
    <submittedName>
        <fullName evidence="2">Uncharacterized protein</fullName>
    </submittedName>
</protein>
<keyword evidence="1" id="KW-0812">Transmembrane</keyword>
<dbReference type="AlphaFoldDB" id="A0A212KFP1"/>
<evidence type="ECO:0000313" key="2">
    <source>
        <dbReference type="EMBL" id="SBW10462.1"/>
    </source>
</evidence>
<proteinExistence type="predicted"/>
<gene>
    <name evidence="2" type="ORF">KL86CLO1_12940</name>
</gene>
<organism evidence="2">
    <name type="scientific">uncultured Eubacteriales bacterium</name>
    <dbReference type="NCBI Taxonomy" id="172733"/>
    <lineage>
        <taxon>Bacteria</taxon>
        <taxon>Bacillati</taxon>
        <taxon>Bacillota</taxon>
        <taxon>Clostridia</taxon>
        <taxon>Eubacteriales</taxon>
        <taxon>environmental samples</taxon>
    </lineage>
</organism>
<evidence type="ECO:0000256" key="1">
    <source>
        <dbReference type="SAM" id="Phobius"/>
    </source>
</evidence>